<dbReference type="GO" id="GO:0016818">
    <property type="term" value="F:hydrolase activity, acting on acid anhydrides, in phosphorus-containing anhydrides"/>
    <property type="evidence" value="ECO:0007669"/>
    <property type="project" value="TreeGrafter"/>
</dbReference>
<evidence type="ECO:0000313" key="7">
    <source>
        <dbReference type="EMBL" id="WWD79487.1"/>
    </source>
</evidence>
<dbReference type="Gene3D" id="3.90.79.10">
    <property type="entry name" value="Nucleoside Triphosphate Pyrophosphohydrolase"/>
    <property type="match status" value="1"/>
</dbReference>
<keyword evidence="5" id="KW-0460">Magnesium</keyword>
<dbReference type="PANTHER" id="PTHR43758">
    <property type="entry name" value="7,8-DIHYDRO-8-OXOGUANINE TRIPHOSPHATASE"/>
    <property type="match status" value="1"/>
</dbReference>
<comment type="similarity">
    <text evidence="2">Belongs to the Nudix hydrolase family.</text>
</comment>
<dbReference type="PROSITE" id="PS51462">
    <property type="entry name" value="NUDIX"/>
    <property type="match status" value="1"/>
</dbReference>
<dbReference type="InterPro" id="IPR000086">
    <property type="entry name" value="NUDIX_hydrolase_dom"/>
</dbReference>
<name>A0A5C7F462_9BACI</name>
<evidence type="ECO:0000259" key="6">
    <source>
        <dbReference type="PROSITE" id="PS51462"/>
    </source>
</evidence>
<dbReference type="OrthoDB" id="9800186at2"/>
<dbReference type="GO" id="GO:0005737">
    <property type="term" value="C:cytoplasm"/>
    <property type="evidence" value="ECO:0007669"/>
    <property type="project" value="TreeGrafter"/>
</dbReference>
<dbReference type="InterPro" id="IPR015797">
    <property type="entry name" value="NUDIX_hydrolase-like_dom_sf"/>
</dbReference>
<evidence type="ECO:0000256" key="4">
    <source>
        <dbReference type="ARBA" id="ARBA00022801"/>
    </source>
</evidence>
<accession>A0A5C7F462</accession>
<evidence type="ECO:0000256" key="2">
    <source>
        <dbReference type="ARBA" id="ARBA00005582"/>
    </source>
</evidence>
<evidence type="ECO:0000256" key="5">
    <source>
        <dbReference type="ARBA" id="ARBA00022842"/>
    </source>
</evidence>
<comment type="cofactor">
    <cofactor evidence="1">
        <name>Mg(2+)</name>
        <dbReference type="ChEBI" id="CHEBI:18420"/>
    </cofactor>
</comment>
<dbReference type="AlphaFoldDB" id="A0A5C7F462"/>
<keyword evidence="3" id="KW-0479">Metal-binding</keyword>
<dbReference type="PROSITE" id="PS00893">
    <property type="entry name" value="NUDIX_BOX"/>
    <property type="match status" value="1"/>
</dbReference>
<dbReference type="EMBL" id="CP144914">
    <property type="protein sequence ID" value="WWD79487.1"/>
    <property type="molecule type" value="Genomic_DNA"/>
</dbReference>
<keyword evidence="8" id="KW-1185">Reference proteome</keyword>
<organism evidence="7 8">
    <name type="scientific">Alkalicoccus halolimnae</name>
    <dbReference type="NCBI Taxonomy" id="1667239"/>
    <lineage>
        <taxon>Bacteria</taxon>
        <taxon>Bacillati</taxon>
        <taxon>Bacillota</taxon>
        <taxon>Bacilli</taxon>
        <taxon>Bacillales</taxon>
        <taxon>Bacillaceae</taxon>
        <taxon>Alkalicoccus</taxon>
    </lineage>
</organism>
<keyword evidence="4" id="KW-0378">Hydrolase</keyword>
<dbReference type="GO" id="GO:0046872">
    <property type="term" value="F:metal ion binding"/>
    <property type="evidence" value="ECO:0007669"/>
    <property type="project" value="UniProtKB-KW"/>
</dbReference>
<dbReference type="Pfam" id="PF00293">
    <property type="entry name" value="NUDIX"/>
    <property type="match status" value="1"/>
</dbReference>
<protein>
    <submittedName>
        <fullName evidence="7">NUDIX domain-containing protein</fullName>
    </submittedName>
</protein>
<dbReference type="KEGG" id="ahal:FTX54_013960"/>
<proteinExistence type="inferred from homology"/>
<gene>
    <name evidence="7" type="ORF">FTX54_013960</name>
</gene>
<evidence type="ECO:0000256" key="1">
    <source>
        <dbReference type="ARBA" id="ARBA00001946"/>
    </source>
</evidence>
<dbReference type="Proteomes" id="UP000321816">
    <property type="component" value="Chromosome"/>
</dbReference>
<reference evidence="7 8" key="1">
    <citation type="submission" date="2024-01" db="EMBL/GenBank/DDBJ databases">
        <title>Complete Genome Sequence of Alkalicoccus halolimnae BZ-SZ-XJ29T, a Moderately Halophilic Bacterium Isolated from a Salt Lake.</title>
        <authorList>
            <person name="Zhao B."/>
        </authorList>
    </citation>
    <scope>NUCLEOTIDE SEQUENCE [LARGE SCALE GENOMIC DNA]</scope>
    <source>
        <strain evidence="7 8">BZ-SZ-XJ29</strain>
    </source>
</reference>
<dbReference type="InterPro" id="IPR020084">
    <property type="entry name" value="NUDIX_hydrolase_CS"/>
</dbReference>
<dbReference type="RefSeq" id="WP_147804342.1">
    <property type="nucleotide sequence ID" value="NZ_CP144914.1"/>
</dbReference>
<feature type="domain" description="Nudix hydrolase" evidence="6">
    <location>
        <begin position="1"/>
        <end position="127"/>
    </location>
</feature>
<evidence type="ECO:0000256" key="3">
    <source>
        <dbReference type="ARBA" id="ARBA00022723"/>
    </source>
</evidence>
<sequence>MQRIANCIIQYEGRILLLKKPRRGWWYLPGGKIIHEELLPDAIKREVYEETGLTVKSPVLRGILTHLVLDEDTYIEKRTMFIFQADSFTGTVNEKSAEGELAWVRVEDLSEMAMDEADRTVIKAVLEKKELLYGTFIYDHRRELQSHKMEFSSNTLS</sequence>
<dbReference type="CDD" id="cd18886">
    <property type="entry name" value="NUDIX_MutT_Nudt1"/>
    <property type="match status" value="1"/>
</dbReference>
<dbReference type="PANTHER" id="PTHR43758:SF2">
    <property type="entry name" value="OXIDIZED PURINE NUCLEOSIDE TRIPHOSPHATE HYDROLASE"/>
    <property type="match status" value="1"/>
</dbReference>
<dbReference type="SUPFAM" id="SSF55811">
    <property type="entry name" value="Nudix"/>
    <property type="match status" value="1"/>
</dbReference>
<evidence type="ECO:0000313" key="8">
    <source>
        <dbReference type="Proteomes" id="UP000321816"/>
    </source>
</evidence>